<keyword evidence="9" id="KW-0966">Cell projection</keyword>
<comment type="subcellular location">
    <subcellularLocation>
        <location evidence="1">Cell projection</location>
        <location evidence="1">Cilium</location>
    </subcellularLocation>
    <subcellularLocation>
        <location evidence="2">Membrane</location>
        <topology evidence="2">Multi-pass membrane protein</topology>
    </subcellularLocation>
</comment>
<evidence type="ECO:0000256" key="2">
    <source>
        <dbReference type="ARBA" id="ARBA00004141"/>
    </source>
</evidence>
<protein>
    <submittedName>
        <fullName evidence="13">Transmembrane protein</fullName>
    </submittedName>
</protein>
<dbReference type="GO" id="GO:0016020">
    <property type="term" value="C:membrane"/>
    <property type="evidence" value="ECO:0007669"/>
    <property type="project" value="UniProtKB-SubCell"/>
</dbReference>
<keyword evidence="4 11" id="KW-0812">Transmembrane</keyword>
<feature type="transmembrane region" description="Helical" evidence="11">
    <location>
        <begin position="236"/>
        <end position="257"/>
    </location>
</feature>
<feature type="transmembrane region" description="Helical" evidence="11">
    <location>
        <begin position="156"/>
        <end position="176"/>
    </location>
</feature>
<evidence type="ECO:0000256" key="1">
    <source>
        <dbReference type="ARBA" id="ARBA00004138"/>
    </source>
</evidence>
<dbReference type="Pfam" id="PF15383">
    <property type="entry name" value="TMEM237"/>
    <property type="match status" value="1"/>
</dbReference>
<keyword evidence="12" id="KW-1185">Reference proteome</keyword>
<accession>A0A1I7Z338</accession>
<organism evidence="12 13">
    <name type="scientific">Steinernema glaseri</name>
    <dbReference type="NCBI Taxonomy" id="37863"/>
    <lineage>
        <taxon>Eukaryota</taxon>
        <taxon>Metazoa</taxon>
        <taxon>Ecdysozoa</taxon>
        <taxon>Nematoda</taxon>
        <taxon>Chromadorea</taxon>
        <taxon>Rhabditida</taxon>
        <taxon>Tylenchina</taxon>
        <taxon>Panagrolaimomorpha</taxon>
        <taxon>Strongyloidoidea</taxon>
        <taxon>Steinernematidae</taxon>
        <taxon>Steinernema</taxon>
    </lineage>
</organism>
<evidence type="ECO:0000256" key="4">
    <source>
        <dbReference type="ARBA" id="ARBA00022692"/>
    </source>
</evidence>
<comment type="function">
    <text evidence="10">Component of the transition zone in primary cilia. Required for ciliogenesis.</text>
</comment>
<evidence type="ECO:0000313" key="13">
    <source>
        <dbReference type="WBParaSite" id="L893_g22364.t1"/>
    </source>
</evidence>
<feature type="transmembrane region" description="Helical" evidence="11">
    <location>
        <begin position="197"/>
        <end position="216"/>
    </location>
</feature>
<dbReference type="GO" id="GO:0035869">
    <property type="term" value="C:ciliary transition zone"/>
    <property type="evidence" value="ECO:0007669"/>
    <property type="project" value="TreeGrafter"/>
</dbReference>
<feature type="transmembrane region" description="Helical" evidence="11">
    <location>
        <begin position="124"/>
        <end position="144"/>
    </location>
</feature>
<dbReference type="AlphaFoldDB" id="A0A1I7Z338"/>
<keyword evidence="8 11" id="KW-0472">Membrane</keyword>
<dbReference type="PANTHER" id="PTHR28388:SF1">
    <property type="entry name" value="TRANSMEMBRANE PROTEIN 237"/>
    <property type="match status" value="1"/>
</dbReference>
<sequence length="275" mass="30622">MWKTLGLDLVMFDRCNVITVQSSSHPKLSYHRFLPELFRSAGCCPATRTQCYPGVISRAAALLTMSDEDQNSNVFIQKQSEFLRKGSQRYQKWISEEAAGKEILRSGTVSVAITVQSAFHNTTIVLQGFLSGFCAAQAFLSVLYRQNSTEFDLSVVSPYIQSVLFVCFTLSSIAAFDRFETGSTLLENVKRAALMQQGGLAVCVWLLGSVFNLVATSYEQTVFSSEAESADSSVHVWRYLCIARACAAGLGWLLVALRPNHNHLRQQLMNIKDKY</sequence>
<evidence type="ECO:0000256" key="9">
    <source>
        <dbReference type="ARBA" id="ARBA00023273"/>
    </source>
</evidence>
<name>A0A1I7Z338_9BILA</name>
<dbReference type="WBParaSite" id="L893_g22364.t1">
    <property type="protein sequence ID" value="L893_g22364.t1"/>
    <property type="gene ID" value="L893_g22364"/>
</dbReference>
<keyword evidence="6 11" id="KW-1133">Transmembrane helix</keyword>
<keyword evidence="5" id="KW-0970">Cilium biogenesis/degradation</keyword>
<evidence type="ECO:0000256" key="5">
    <source>
        <dbReference type="ARBA" id="ARBA00022794"/>
    </source>
</evidence>
<dbReference type="InterPro" id="IPR029409">
    <property type="entry name" value="TMEM237"/>
</dbReference>
<proteinExistence type="inferred from homology"/>
<evidence type="ECO:0000256" key="10">
    <source>
        <dbReference type="ARBA" id="ARBA00025631"/>
    </source>
</evidence>
<dbReference type="Proteomes" id="UP000095287">
    <property type="component" value="Unplaced"/>
</dbReference>
<evidence type="ECO:0000256" key="11">
    <source>
        <dbReference type="SAM" id="Phobius"/>
    </source>
</evidence>
<dbReference type="PANTHER" id="PTHR28388">
    <property type="entry name" value="TRANSMEMBRANE PROTEIN 237"/>
    <property type="match status" value="1"/>
</dbReference>
<evidence type="ECO:0000256" key="8">
    <source>
        <dbReference type="ARBA" id="ARBA00023136"/>
    </source>
</evidence>
<evidence type="ECO:0000256" key="7">
    <source>
        <dbReference type="ARBA" id="ARBA00023069"/>
    </source>
</evidence>
<keyword evidence="7" id="KW-0969">Cilium</keyword>
<evidence type="ECO:0000313" key="12">
    <source>
        <dbReference type="Proteomes" id="UP000095287"/>
    </source>
</evidence>
<evidence type="ECO:0000256" key="3">
    <source>
        <dbReference type="ARBA" id="ARBA00008783"/>
    </source>
</evidence>
<reference evidence="13" key="1">
    <citation type="submission" date="2016-11" db="UniProtKB">
        <authorList>
            <consortium name="WormBaseParasite"/>
        </authorList>
    </citation>
    <scope>IDENTIFICATION</scope>
</reference>
<evidence type="ECO:0000256" key="6">
    <source>
        <dbReference type="ARBA" id="ARBA00022989"/>
    </source>
</evidence>
<dbReference type="GO" id="GO:0060271">
    <property type="term" value="P:cilium assembly"/>
    <property type="evidence" value="ECO:0007669"/>
    <property type="project" value="TreeGrafter"/>
</dbReference>
<comment type="similarity">
    <text evidence="3">Belongs to the TMEM237 family.</text>
</comment>